<dbReference type="EMBL" id="KB932203">
    <property type="protein sequence ID" value="KCV71376.1"/>
    <property type="molecule type" value="Genomic_DNA"/>
</dbReference>
<keyword evidence="2 7" id="KW-0812">Transmembrane</keyword>
<keyword evidence="5 7" id="KW-1133">Transmembrane helix</keyword>
<evidence type="ECO:0000256" key="2">
    <source>
        <dbReference type="ARBA" id="ARBA00022692"/>
    </source>
</evidence>
<keyword evidence="3 8" id="KW-0732">Signal</keyword>
<name>A0A058ZBS0_FONAL</name>
<dbReference type="GeneID" id="20527052"/>
<evidence type="ECO:0000256" key="8">
    <source>
        <dbReference type="SAM" id="SignalP"/>
    </source>
</evidence>
<dbReference type="PANTHER" id="PTHR12924">
    <property type="entry name" value="TRANSLOCON-ASSOCIATED PROTEIN, ALPHA SUBUNIT"/>
    <property type="match status" value="1"/>
</dbReference>
<keyword evidence="10" id="KW-1185">Reference proteome</keyword>
<gene>
    <name evidence="9" type="ORF">H696_02327</name>
</gene>
<proteinExistence type="predicted"/>
<feature type="transmembrane region" description="Helical" evidence="7">
    <location>
        <begin position="206"/>
        <end position="224"/>
    </location>
</feature>
<evidence type="ECO:0000313" key="10">
    <source>
        <dbReference type="Proteomes" id="UP000030693"/>
    </source>
</evidence>
<dbReference type="eggNOG" id="KOG1631">
    <property type="taxonomic scope" value="Eukaryota"/>
</dbReference>
<dbReference type="Proteomes" id="UP000030693">
    <property type="component" value="Unassembled WGS sequence"/>
</dbReference>
<dbReference type="Pfam" id="PF03896">
    <property type="entry name" value="TRAP_alpha"/>
    <property type="match status" value="1"/>
</dbReference>
<evidence type="ECO:0000256" key="5">
    <source>
        <dbReference type="ARBA" id="ARBA00022989"/>
    </source>
</evidence>
<comment type="subcellular location">
    <subcellularLocation>
        <location evidence="1">Endoplasmic reticulum membrane</location>
        <topology evidence="1">Single-pass type I membrane protein</topology>
    </subcellularLocation>
</comment>
<sequence>MARSPIYSLLLVIFALVAMAASARSDEAQASVTIDDSETIVLGNKEIPTDPEEMKALIDNLAKAAASDSPLPAPPALNIKHILPDAPFNAFASNDFANVLIGLENAGSKAYQIHSIGANLHSPKSYATVSKELDTYKYDMSIAPGEQATVHYRWFLPSVFQPIDHILTVEVSFSDEAGQLYTLPAFNQTVSFVEPTSHSAFDLQSLSIYALILAAIGGVAYYFTKDNLKKAPKETSPVVTAPVAPKVDADWVPAAARSHANKTAAGKASRK</sequence>
<dbReference type="PANTHER" id="PTHR12924:SF0">
    <property type="entry name" value="TRANSLOCON-ASSOCIATED PROTEIN SUBUNIT ALPHA"/>
    <property type="match status" value="1"/>
</dbReference>
<keyword evidence="4" id="KW-0256">Endoplasmic reticulum</keyword>
<dbReference type="RefSeq" id="XP_009494499.1">
    <property type="nucleotide sequence ID" value="XM_009496224.1"/>
</dbReference>
<organism evidence="9">
    <name type="scientific">Fonticula alba</name>
    <name type="common">Slime mold</name>
    <dbReference type="NCBI Taxonomy" id="691883"/>
    <lineage>
        <taxon>Eukaryota</taxon>
        <taxon>Rotosphaerida</taxon>
        <taxon>Fonticulaceae</taxon>
        <taxon>Fonticula</taxon>
    </lineage>
</organism>
<keyword evidence="6 7" id="KW-0472">Membrane</keyword>
<feature type="chain" id="PRO_5001571957" evidence="8">
    <location>
        <begin position="26"/>
        <end position="271"/>
    </location>
</feature>
<dbReference type="STRING" id="691883.A0A058ZBS0"/>
<feature type="signal peptide" evidence="8">
    <location>
        <begin position="1"/>
        <end position="25"/>
    </location>
</feature>
<evidence type="ECO:0000256" key="7">
    <source>
        <dbReference type="SAM" id="Phobius"/>
    </source>
</evidence>
<evidence type="ECO:0000256" key="1">
    <source>
        <dbReference type="ARBA" id="ARBA00004115"/>
    </source>
</evidence>
<evidence type="ECO:0000256" key="4">
    <source>
        <dbReference type="ARBA" id="ARBA00022824"/>
    </source>
</evidence>
<evidence type="ECO:0000313" key="9">
    <source>
        <dbReference type="EMBL" id="KCV71376.1"/>
    </source>
</evidence>
<dbReference type="InterPro" id="IPR005595">
    <property type="entry name" value="TRAP_alpha"/>
</dbReference>
<dbReference type="OrthoDB" id="1926781at2759"/>
<dbReference type="GO" id="GO:0005789">
    <property type="term" value="C:endoplasmic reticulum membrane"/>
    <property type="evidence" value="ECO:0007669"/>
    <property type="project" value="UniProtKB-SubCell"/>
</dbReference>
<protein>
    <submittedName>
        <fullName evidence="9">Uncharacterized protein</fullName>
    </submittedName>
</protein>
<evidence type="ECO:0000256" key="6">
    <source>
        <dbReference type="ARBA" id="ARBA00023136"/>
    </source>
</evidence>
<evidence type="ECO:0000256" key="3">
    <source>
        <dbReference type="ARBA" id="ARBA00022729"/>
    </source>
</evidence>
<accession>A0A058ZBS0</accession>
<dbReference type="AlphaFoldDB" id="A0A058ZBS0"/>
<reference evidence="9" key="1">
    <citation type="submission" date="2013-04" db="EMBL/GenBank/DDBJ databases">
        <title>The Genome Sequence of Fonticula alba ATCC 38817.</title>
        <authorList>
            <consortium name="The Broad Institute Genomics Platform"/>
            <person name="Russ C."/>
            <person name="Cuomo C."/>
            <person name="Burger G."/>
            <person name="Gray M.W."/>
            <person name="Holland P.W.H."/>
            <person name="King N."/>
            <person name="Lang F.B.F."/>
            <person name="Roger A.J."/>
            <person name="Ruiz-Trillo I."/>
            <person name="Brown M."/>
            <person name="Walker B."/>
            <person name="Young S."/>
            <person name="Zeng Q."/>
            <person name="Gargeya S."/>
            <person name="Fitzgerald M."/>
            <person name="Haas B."/>
            <person name="Abouelleil A."/>
            <person name="Allen A.W."/>
            <person name="Alvarado L."/>
            <person name="Arachchi H.M."/>
            <person name="Berlin A.M."/>
            <person name="Chapman S.B."/>
            <person name="Gainer-Dewar J."/>
            <person name="Goldberg J."/>
            <person name="Griggs A."/>
            <person name="Gujja S."/>
            <person name="Hansen M."/>
            <person name="Howarth C."/>
            <person name="Imamovic A."/>
            <person name="Ireland A."/>
            <person name="Larimer J."/>
            <person name="McCowan C."/>
            <person name="Murphy C."/>
            <person name="Pearson M."/>
            <person name="Poon T.W."/>
            <person name="Priest M."/>
            <person name="Roberts A."/>
            <person name="Saif S."/>
            <person name="Shea T."/>
            <person name="Sisk P."/>
            <person name="Sykes S."/>
            <person name="Wortman J."/>
            <person name="Nusbaum C."/>
            <person name="Birren B."/>
        </authorList>
    </citation>
    <scope>NUCLEOTIDE SEQUENCE [LARGE SCALE GENOMIC DNA]</scope>
    <source>
        <strain evidence="9">ATCC 38817</strain>
    </source>
</reference>